<accession>A0ABP3YG05</accession>
<name>A0ABP3YG05_9BACT</name>
<evidence type="ECO:0008006" key="3">
    <source>
        <dbReference type="Google" id="ProtNLM"/>
    </source>
</evidence>
<reference evidence="2" key="1">
    <citation type="journal article" date="2019" name="Int. J. Syst. Evol. Microbiol.">
        <title>The Global Catalogue of Microorganisms (GCM) 10K type strain sequencing project: providing services to taxonomists for standard genome sequencing and annotation.</title>
        <authorList>
            <consortium name="The Broad Institute Genomics Platform"/>
            <consortium name="The Broad Institute Genome Sequencing Center for Infectious Disease"/>
            <person name="Wu L."/>
            <person name="Ma J."/>
        </authorList>
    </citation>
    <scope>NUCLEOTIDE SEQUENCE [LARGE SCALE GENOMIC DNA]</scope>
    <source>
        <strain evidence="2">JCM 16112</strain>
    </source>
</reference>
<dbReference type="Proteomes" id="UP001500469">
    <property type="component" value="Unassembled WGS sequence"/>
</dbReference>
<protein>
    <recommendedName>
        <fullName evidence="3">Outer membrane protein with beta-barrel domain</fullName>
    </recommendedName>
</protein>
<proteinExistence type="predicted"/>
<evidence type="ECO:0000313" key="2">
    <source>
        <dbReference type="Proteomes" id="UP001500469"/>
    </source>
</evidence>
<keyword evidence="2" id="KW-1185">Reference proteome</keyword>
<organism evidence="1 2">
    <name type="scientific">Algoriphagus jejuensis</name>
    <dbReference type="NCBI Taxonomy" id="419934"/>
    <lineage>
        <taxon>Bacteria</taxon>
        <taxon>Pseudomonadati</taxon>
        <taxon>Bacteroidota</taxon>
        <taxon>Cytophagia</taxon>
        <taxon>Cytophagales</taxon>
        <taxon>Cyclobacteriaceae</taxon>
        <taxon>Algoriphagus</taxon>
    </lineage>
</organism>
<dbReference type="EMBL" id="BAAAFI010000030">
    <property type="protein sequence ID" value="GAA0879690.1"/>
    <property type="molecule type" value="Genomic_DNA"/>
</dbReference>
<sequence>MPYGGYGGRITFNPASQLALFGGVGYNLVGAGYNAGMQYLVSSKKQTEFFLTAMYGYNSVIKISGADTYNDSYNGFSAGAGVRVNSNRKKGVFWDFGVLIPARSSEFQDDWDSLKKNPYIESLNKPLPVLIFAGFNFPISTM</sequence>
<evidence type="ECO:0000313" key="1">
    <source>
        <dbReference type="EMBL" id="GAA0879690.1"/>
    </source>
</evidence>
<comment type="caution">
    <text evidence="1">The sequence shown here is derived from an EMBL/GenBank/DDBJ whole genome shotgun (WGS) entry which is preliminary data.</text>
</comment>
<gene>
    <name evidence="1" type="ORF">GCM10009119_26590</name>
</gene>